<evidence type="ECO:0000313" key="3">
    <source>
        <dbReference type="Proteomes" id="UP000652761"/>
    </source>
</evidence>
<proteinExistence type="predicted"/>
<gene>
    <name evidence="2" type="ORF">Taro_037404</name>
</gene>
<accession>A0A843WB07</accession>
<feature type="region of interest" description="Disordered" evidence="1">
    <location>
        <begin position="1"/>
        <end position="40"/>
    </location>
</feature>
<keyword evidence="3" id="KW-1185">Reference proteome</keyword>
<organism evidence="2 3">
    <name type="scientific">Colocasia esculenta</name>
    <name type="common">Wild taro</name>
    <name type="synonym">Arum esculentum</name>
    <dbReference type="NCBI Taxonomy" id="4460"/>
    <lineage>
        <taxon>Eukaryota</taxon>
        <taxon>Viridiplantae</taxon>
        <taxon>Streptophyta</taxon>
        <taxon>Embryophyta</taxon>
        <taxon>Tracheophyta</taxon>
        <taxon>Spermatophyta</taxon>
        <taxon>Magnoliopsida</taxon>
        <taxon>Liliopsida</taxon>
        <taxon>Araceae</taxon>
        <taxon>Aroideae</taxon>
        <taxon>Colocasieae</taxon>
        <taxon>Colocasia</taxon>
    </lineage>
</organism>
<evidence type="ECO:0000256" key="1">
    <source>
        <dbReference type="SAM" id="MobiDB-lite"/>
    </source>
</evidence>
<dbReference type="EMBL" id="NMUH01003250">
    <property type="protein sequence ID" value="MQM04597.1"/>
    <property type="molecule type" value="Genomic_DNA"/>
</dbReference>
<dbReference type="Proteomes" id="UP000652761">
    <property type="component" value="Unassembled WGS sequence"/>
</dbReference>
<feature type="region of interest" description="Disordered" evidence="1">
    <location>
        <begin position="241"/>
        <end position="271"/>
    </location>
</feature>
<feature type="compositionally biased region" description="Basic and acidic residues" evidence="1">
    <location>
        <begin position="10"/>
        <end position="23"/>
    </location>
</feature>
<dbReference type="AlphaFoldDB" id="A0A843WB07"/>
<feature type="compositionally biased region" description="Low complexity" evidence="1">
    <location>
        <begin position="250"/>
        <end position="259"/>
    </location>
</feature>
<comment type="caution">
    <text evidence="2">The sequence shown here is derived from an EMBL/GenBank/DDBJ whole genome shotgun (WGS) entry which is preliminary data.</text>
</comment>
<feature type="region of interest" description="Disordered" evidence="1">
    <location>
        <begin position="66"/>
        <end position="90"/>
    </location>
</feature>
<feature type="compositionally biased region" description="Low complexity" evidence="1">
    <location>
        <begin position="66"/>
        <end position="75"/>
    </location>
</feature>
<dbReference type="OrthoDB" id="786614at2759"/>
<reference evidence="2" key="1">
    <citation type="submission" date="2017-07" db="EMBL/GenBank/DDBJ databases">
        <title>Taro Niue Genome Assembly and Annotation.</title>
        <authorList>
            <person name="Atibalentja N."/>
            <person name="Keating K."/>
            <person name="Fields C.J."/>
        </authorList>
    </citation>
    <scope>NUCLEOTIDE SEQUENCE</scope>
    <source>
        <strain evidence="2">Niue_2</strain>
        <tissue evidence="2">Leaf</tissue>
    </source>
</reference>
<sequence length="309" mass="34275">MASRGRHVAQARDDEQRREERGKQQALAPQGPTVLPPPPPMDYGMFMQGLVQAIQTQTQTQAALQAQLQAQAQAPAPVPQEHGHGGPSIMERLKRMAPPSFKGESRPLLAERREPMFGGPSYYVPGTRMVPLRFAELSTYAPHIVADECKKAKKFVMGLNPSLRSRLVAFDHRTLDETLSVACSGSYQSAGGYATVTRLQAQRQEDVSSLWKGTRWHQVLEAGREVSQVWQHRASDYRFPQTPAGCLERSTSPSSGSSTSDRETRKASSPSSSVRVCIEDRGLFGCFYLLKMKDYDAILGLDLLEEHYA</sequence>
<protein>
    <submittedName>
        <fullName evidence="2">Uncharacterized protein</fullName>
    </submittedName>
</protein>
<name>A0A843WB07_COLES</name>
<evidence type="ECO:0000313" key="2">
    <source>
        <dbReference type="EMBL" id="MQM04597.1"/>
    </source>
</evidence>